<comment type="caution">
    <text evidence="2">The sequence shown here is derived from an EMBL/GenBank/DDBJ whole genome shotgun (WGS) entry which is preliminary data.</text>
</comment>
<protein>
    <recommendedName>
        <fullName evidence="4">Deoxyxylulose-5-phosphate synthase</fullName>
    </recommendedName>
</protein>
<dbReference type="Proteomes" id="UP000629911">
    <property type="component" value="Unassembled WGS sequence"/>
</dbReference>
<evidence type="ECO:0000313" key="2">
    <source>
        <dbReference type="EMBL" id="GGT69481.1"/>
    </source>
</evidence>
<evidence type="ECO:0000313" key="3">
    <source>
        <dbReference type="Proteomes" id="UP000629911"/>
    </source>
</evidence>
<name>A0ABQ2U3R6_9ACTN</name>
<keyword evidence="3" id="KW-1185">Reference proteome</keyword>
<proteinExistence type="predicted"/>
<evidence type="ECO:0008006" key="4">
    <source>
        <dbReference type="Google" id="ProtNLM"/>
    </source>
</evidence>
<dbReference type="EMBL" id="BMTZ01000019">
    <property type="protein sequence ID" value="GGT69481.1"/>
    <property type="molecule type" value="Genomic_DNA"/>
</dbReference>
<gene>
    <name evidence="2" type="ORF">GCM10010287_50070</name>
</gene>
<evidence type="ECO:0000256" key="1">
    <source>
        <dbReference type="SAM" id="MobiDB-lite"/>
    </source>
</evidence>
<feature type="region of interest" description="Disordered" evidence="1">
    <location>
        <begin position="19"/>
        <end position="63"/>
    </location>
</feature>
<sequence length="180" mass="19060">MTTAVPGASCEVMCVIPPSPGAAGPDRRPTRAGCPGGARTKRGGSRPAGVTKAWSGAAPPSTLTPMPPAKTSFVCLPCRASYKQPHPTPARTAGSDQRVCPRCAGTLIHVGSAFAPPPRRDTEGWRVLSLLLHAGIHFHKSCCAGPGYRPRTLREVRERMTYARHTGEPIARALVRPELP</sequence>
<accession>A0ABQ2U3R6</accession>
<reference evidence="3" key="1">
    <citation type="journal article" date="2019" name="Int. J. Syst. Evol. Microbiol.">
        <title>The Global Catalogue of Microorganisms (GCM) 10K type strain sequencing project: providing services to taxonomists for standard genome sequencing and annotation.</title>
        <authorList>
            <consortium name="The Broad Institute Genomics Platform"/>
            <consortium name="The Broad Institute Genome Sequencing Center for Infectious Disease"/>
            <person name="Wu L."/>
            <person name="Ma J."/>
        </authorList>
    </citation>
    <scope>NUCLEOTIDE SEQUENCE [LARGE SCALE GENOMIC DNA]</scope>
    <source>
        <strain evidence="3">JCM 4422</strain>
    </source>
</reference>
<organism evidence="2 3">
    <name type="scientific">Streptomyces variabilis</name>
    <dbReference type="NCBI Taxonomy" id="67372"/>
    <lineage>
        <taxon>Bacteria</taxon>
        <taxon>Bacillati</taxon>
        <taxon>Actinomycetota</taxon>
        <taxon>Actinomycetes</taxon>
        <taxon>Kitasatosporales</taxon>
        <taxon>Streptomycetaceae</taxon>
        <taxon>Streptomyces</taxon>
        <taxon>Streptomyces griseoincarnatus group</taxon>
    </lineage>
</organism>